<dbReference type="AlphaFoldDB" id="A0A1C9W4I1"/>
<evidence type="ECO:0000256" key="1">
    <source>
        <dbReference type="RuleBase" id="RU000356"/>
    </source>
</evidence>
<protein>
    <recommendedName>
        <fullName evidence="2">Globin domain-containing protein</fullName>
    </recommendedName>
</protein>
<dbReference type="PROSITE" id="PS01033">
    <property type="entry name" value="GLOBIN"/>
    <property type="match status" value="1"/>
</dbReference>
<proteinExistence type="inferred from homology"/>
<dbReference type="Gene3D" id="1.10.490.10">
    <property type="entry name" value="Globins"/>
    <property type="match status" value="1"/>
</dbReference>
<reference evidence="4" key="1">
    <citation type="submission" date="2016-01" db="EMBL/GenBank/DDBJ databases">
        <title>Complete genome sequence of Microbulbifer sp. CCB-MM1, a halophile isolated from Matang Mangrove Forest, Perak.</title>
        <authorList>
            <person name="Moh T.H."/>
            <person name="Dinesh B."/>
            <person name="Lau N.-S."/>
            <person name="Go F."/>
            <person name="Alexander Chong S.-C."/>
        </authorList>
    </citation>
    <scope>NUCLEOTIDE SEQUENCE [LARGE SCALE GENOMIC DNA]</scope>
    <source>
        <strain evidence="4">CCB-MM1</strain>
    </source>
</reference>
<keyword evidence="1" id="KW-0479">Metal-binding</keyword>
<dbReference type="InterPro" id="IPR044399">
    <property type="entry name" value="Mb-like_M"/>
</dbReference>
<evidence type="ECO:0000313" key="4">
    <source>
        <dbReference type="Proteomes" id="UP000095672"/>
    </source>
</evidence>
<dbReference type="STRING" id="1769779.AUP74_00586"/>
<dbReference type="InterPro" id="IPR000971">
    <property type="entry name" value="Globin"/>
</dbReference>
<dbReference type="CDD" id="cd01040">
    <property type="entry name" value="Mb-like"/>
    <property type="match status" value="1"/>
</dbReference>
<dbReference type="KEGG" id="micc:AUP74_00586"/>
<dbReference type="EMBL" id="CP014143">
    <property type="protein sequence ID" value="AOS96056.1"/>
    <property type="molecule type" value="Genomic_DNA"/>
</dbReference>
<keyword evidence="4" id="KW-1185">Reference proteome</keyword>
<dbReference type="OrthoDB" id="980856at2"/>
<evidence type="ECO:0000259" key="2">
    <source>
        <dbReference type="PROSITE" id="PS01033"/>
    </source>
</evidence>
<evidence type="ECO:0000313" key="3">
    <source>
        <dbReference type="EMBL" id="AOS96056.1"/>
    </source>
</evidence>
<keyword evidence="1" id="KW-0561">Oxygen transport</keyword>
<name>A0A1C9W4I1_9GAMM</name>
<comment type="similarity">
    <text evidence="1">Belongs to the globin family.</text>
</comment>
<keyword evidence="1" id="KW-0813">Transport</keyword>
<keyword evidence="1" id="KW-0349">Heme</keyword>
<dbReference type="SUPFAM" id="SSF46458">
    <property type="entry name" value="Globin-like"/>
    <property type="match status" value="1"/>
</dbReference>
<dbReference type="GO" id="GO:0005344">
    <property type="term" value="F:oxygen carrier activity"/>
    <property type="evidence" value="ECO:0007669"/>
    <property type="project" value="UniProtKB-KW"/>
</dbReference>
<dbReference type="GO" id="GO:0020037">
    <property type="term" value="F:heme binding"/>
    <property type="evidence" value="ECO:0007669"/>
    <property type="project" value="InterPro"/>
</dbReference>
<dbReference type="PATRIC" id="fig|1769779.3.peg.594"/>
<dbReference type="GO" id="GO:0019825">
    <property type="term" value="F:oxygen binding"/>
    <property type="evidence" value="ECO:0007669"/>
    <property type="project" value="InterPro"/>
</dbReference>
<dbReference type="Proteomes" id="UP000095672">
    <property type="component" value="Chromosome"/>
</dbReference>
<gene>
    <name evidence="3" type="ORF">AUP74_00586</name>
</gene>
<accession>A0A1C9W4I1</accession>
<dbReference type="InterPro" id="IPR012292">
    <property type="entry name" value="Globin/Proto"/>
</dbReference>
<organism evidence="3 4">
    <name type="scientific">Microbulbifer aggregans</name>
    <dbReference type="NCBI Taxonomy" id="1769779"/>
    <lineage>
        <taxon>Bacteria</taxon>
        <taxon>Pseudomonadati</taxon>
        <taxon>Pseudomonadota</taxon>
        <taxon>Gammaproteobacteria</taxon>
        <taxon>Cellvibrionales</taxon>
        <taxon>Microbulbiferaceae</taxon>
        <taxon>Microbulbifer</taxon>
    </lineage>
</organism>
<keyword evidence="1" id="KW-0408">Iron</keyword>
<feature type="domain" description="Globin" evidence="2">
    <location>
        <begin position="1"/>
        <end position="132"/>
    </location>
</feature>
<sequence>MEQAASDIVFQSYGRCCNNEQFFVDFYDRFMGSSAEIRTLFAETDMTQQRHLLRNGIMQLVLHARGMPDTKLRALGESHSRKGYGIQPQWYSLWLQSLIDTIREHDPQFDPQIESSWREAIGPGIELIRNAY</sequence>
<dbReference type="RefSeq" id="WP_069946242.1">
    <property type="nucleotide sequence ID" value="NZ_CP014143.1"/>
</dbReference>
<dbReference type="Pfam" id="PF00042">
    <property type="entry name" value="Globin"/>
    <property type="match status" value="1"/>
</dbReference>
<dbReference type="InterPro" id="IPR009050">
    <property type="entry name" value="Globin-like_sf"/>
</dbReference>